<protein>
    <submittedName>
        <fullName evidence="7">Exonuclease mut-7 homolog</fullName>
    </submittedName>
</protein>
<dbReference type="SUPFAM" id="SSF53098">
    <property type="entry name" value="Ribonuclease H-like"/>
    <property type="match status" value="1"/>
</dbReference>
<dbReference type="Gene3D" id="3.30.420.10">
    <property type="entry name" value="Ribonuclease H-like superfamily/Ribonuclease H"/>
    <property type="match status" value="1"/>
</dbReference>
<dbReference type="InterPro" id="IPR037432">
    <property type="entry name" value="Mut-7_DEDDy_dom"/>
</dbReference>
<evidence type="ECO:0000313" key="7">
    <source>
        <dbReference type="RefSeq" id="XP_030062669.1"/>
    </source>
</evidence>
<keyword evidence="1" id="KW-0540">Nuclease</keyword>
<proteinExistence type="predicted"/>
<dbReference type="InParanoid" id="A0A6P7YIC1"/>
<dbReference type="PANTHER" id="PTHR47765:SF2">
    <property type="entry name" value="EXONUCLEASE MUT-7 HOMOLOG"/>
    <property type="match status" value="1"/>
</dbReference>
<dbReference type="InterPro" id="IPR012337">
    <property type="entry name" value="RNaseH-like_sf"/>
</dbReference>
<dbReference type="InterPro" id="IPR052408">
    <property type="entry name" value="Exonuclease_MUT-7-like"/>
</dbReference>
<dbReference type="CTD" id="54932"/>
<evidence type="ECO:0000256" key="2">
    <source>
        <dbReference type="ARBA" id="ARBA00022801"/>
    </source>
</evidence>
<keyword evidence="2" id="KW-0378">Hydrolase</keyword>
<feature type="compositionally biased region" description="Polar residues" evidence="4">
    <location>
        <begin position="618"/>
        <end position="633"/>
    </location>
</feature>
<evidence type="ECO:0000256" key="3">
    <source>
        <dbReference type="ARBA" id="ARBA00022839"/>
    </source>
</evidence>
<evidence type="ECO:0000313" key="6">
    <source>
        <dbReference type="Proteomes" id="UP000515156"/>
    </source>
</evidence>
<dbReference type="OrthoDB" id="18193at2759"/>
<sequence length="744" mass="85632">MACEADVSCKTGGQSPLQLLDTLNTLKTLWAKKEIEEQLRKQARMGFAGLEDPLTGLLDMLEGCSEWKGKGHSLVYCILNEFQQWIKDHPSVQQSGLKLKKLQARVFGILAGNIHFLDSLISIYQLHSADRNYLLGHVSHLYHMGLYKEALILSMKLNLQLDQDLEKMCTPLLLQDKMNLVEAYVADHSELQCRLLQILDSWSDPNFNPRDIARQYQALPHMRMDKFNHKGLSKLVFRLLDQFDLDPALCPNIINQRHLGTLKYLFYKRFIEKSMTRENWTDHIQSTVGENRWLQEQLMNLLLKYCDLETVAWWAVHYSLPKESLPCGVAEEMQNLKILDRTAEFVRLNLNRLEGYEHADFQEERKNSYYQFPLPREKVHFLQSWKEMELCKEEVLKPGQVVGLDMEWRPSFGTVGRPRVSLFQIAVKEHVFLLDLLKFLKEARTDEEGVHVTKFIQTMFCDPGIIKLGYGMAGDLHSLAFTHPALQDLDKKVQGLVDLLNVHKQLQKCKSSWAKGSRKVDALPEKEERRVRQPQKGLSLLVYHVLGKPLDKTQQLSNWEKRPLREEQLMYAACDAYCLLEVFEALIEDPTRFGLTLNLKDCLAEMRLQTEQEKPTASKKSSQDVGKNASIQSPLTSPQEVSVVCDNMLQGLGRYLRCLGVDVKMLENDDDHRKAAEIAREEGRVILTCGMPYQTLCSQVGEGKCFYVNCSEKAKQQAIKVLKHFNIHVTVGDIFSRCQRVGNY</sequence>
<organism evidence="6 7">
    <name type="scientific">Microcaecilia unicolor</name>
    <dbReference type="NCBI Taxonomy" id="1415580"/>
    <lineage>
        <taxon>Eukaryota</taxon>
        <taxon>Metazoa</taxon>
        <taxon>Chordata</taxon>
        <taxon>Craniata</taxon>
        <taxon>Vertebrata</taxon>
        <taxon>Euteleostomi</taxon>
        <taxon>Amphibia</taxon>
        <taxon>Gymnophiona</taxon>
        <taxon>Siphonopidae</taxon>
        <taxon>Microcaecilia</taxon>
    </lineage>
</organism>
<evidence type="ECO:0000256" key="1">
    <source>
        <dbReference type="ARBA" id="ARBA00022722"/>
    </source>
</evidence>
<dbReference type="GO" id="GO:0006139">
    <property type="term" value="P:nucleobase-containing compound metabolic process"/>
    <property type="evidence" value="ECO:0007669"/>
    <property type="project" value="InterPro"/>
</dbReference>
<dbReference type="CDD" id="cd06146">
    <property type="entry name" value="mut-7_like_exo"/>
    <property type="match status" value="1"/>
</dbReference>
<feature type="domain" description="3'-5' exonuclease" evidence="5">
    <location>
        <begin position="379"/>
        <end position="591"/>
    </location>
</feature>
<reference evidence="7" key="1">
    <citation type="submission" date="2025-08" db="UniProtKB">
        <authorList>
            <consortium name="RefSeq"/>
        </authorList>
    </citation>
    <scope>IDENTIFICATION</scope>
</reference>
<dbReference type="FunFam" id="3.30.420.10:FF:000074">
    <property type="entry name" value="exonuclease mut-7 homolog isoform X2"/>
    <property type="match status" value="1"/>
</dbReference>
<dbReference type="InterPro" id="IPR036397">
    <property type="entry name" value="RNaseH_sf"/>
</dbReference>
<dbReference type="PANTHER" id="PTHR47765">
    <property type="entry name" value="3'-5' EXONUCLEASE DOMAIN-CONTAINING PROTEIN"/>
    <property type="match status" value="1"/>
</dbReference>
<dbReference type="RefSeq" id="XP_030062669.1">
    <property type="nucleotide sequence ID" value="XM_030206809.1"/>
</dbReference>
<dbReference type="Pfam" id="PF01927">
    <property type="entry name" value="Mut7-C"/>
    <property type="match status" value="1"/>
</dbReference>
<keyword evidence="6" id="KW-1185">Reference proteome</keyword>
<dbReference type="AlphaFoldDB" id="A0A6P7YIC1"/>
<dbReference type="GO" id="GO:0003676">
    <property type="term" value="F:nucleic acid binding"/>
    <property type="evidence" value="ECO:0007669"/>
    <property type="project" value="InterPro"/>
</dbReference>
<evidence type="ECO:0000259" key="5">
    <source>
        <dbReference type="SMART" id="SM00474"/>
    </source>
</evidence>
<dbReference type="InterPro" id="IPR002562">
    <property type="entry name" value="3'-5'_exonuclease_dom"/>
</dbReference>
<dbReference type="InterPro" id="IPR002782">
    <property type="entry name" value="Mut7-C_RNAse_dom"/>
</dbReference>
<evidence type="ECO:0000256" key="4">
    <source>
        <dbReference type="SAM" id="MobiDB-lite"/>
    </source>
</evidence>
<gene>
    <name evidence="7" type="primary">EXD3</name>
</gene>
<name>A0A6P7YIC1_9AMPH</name>
<dbReference type="Pfam" id="PF01612">
    <property type="entry name" value="DNA_pol_A_exo1"/>
    <property type="match status" value="1"/>
</dbReference>
<dbReference type="KEGG" id="muo:115472520"/>
<dbReference type="SMART" id="SM00474">
    <property type="entry name" value="35EXOc"/>
    <property type="match status" value="1"/>
</dbReference>
<keyword evidence="3 7" id="KW-0269">Exonuclease</keyword>
<dbReference type="GO" id="GO:0008408">
    <property type="term" value="F:3'-5' exonuclease activity"/>
    <property type="evidence" value="ECO:0007669"/>
    <property type="project" value="InterPro"/>
</dbReference>
<dbReference type="GeneID" id="115472520"/>
<dbReference type="FunCoup" id="A0A6P7YIC1">
    <property type="interactions" value="44"/>
</dbReference>
<dbReference type="Proteomes" id="UP000515156">
    <property type="component" value="Chromosome 6"/>
</dbReference>
<accession>A0A6P7YIC1</accession>
<feature type="region of interest" description="Disordered" evidence="4">
    <location>
        <begin position="610"/>
        <end position="633"/>
    </location>
</feature>